<dbReference type="PANTHER" id="PTHR21183:SF18">
    <property type="entry name" value="LARGE RIBOSOMAL SUBUNIT PROTEIN UL29M"/>
    <property type="match status" value="1"/>
</dbReference>
<evidence type="ECO:0000256" key="8">
    <source>
        <dbReference type="SAM" id="MobiDB-lite"/>
    </source>
</evidence>
<sequence length="180" mass="20972">MSLAPIVRSSRPSNKRVLAEGLPAFLLPCLSPKVTVSISRVSRFSSTPRDSYPRDNNRNRGLSAIRRTGLRPRQTLSVLKDELPKPVLDPKRHSKIEVDPKHGLWQFFNKERRVLATPEEDYAHGRAWSVEELRHKSWEDLHRLWWVCVKERNRLATEAYERSRLEAGYGDYEAEDREKA</sequence>
<dbReference type="InterPro" id="IPR038340">
    <property type="entry name" value="MRP-L47_sf"/>
</dbReference>
<comment type="similarity">
    <text evidence="2">Belongs to the universal ribosomal protein uL29 family.</text>
</comment>
<gene>
    <name evidence="9" type="primary">MRPL4</name>
    <name evidence="9" type="ORF">LTR16_009691</name>
</gene>
<evidence type="ECO:0000256" key="4">
    <source>
        <dbReference type="ARBA" id="ARBA00023128"/>
    </source>
</evidence>
<accession>A0ABR0LJJ2</accession>
<dbReference type="Gene3D" id="6.10.330.20">
    <property type="match status" value="1"/>
</dbReference>
<evidence type="ECO:0000256" key="7">
    <source>
        <dbReference type="ARBA" id="ARBA00035399"/>
    </source>
</evidence>
<evidence type="ECO:0000256" key="6">
    <source>
        <dbReference type="ARBA" id="ARBA00035289"/>
    </source>
</evidence>
<comment type="caution">
    <text evidence="9">The sequence shown here is derived from an EMBL/GenBank/DDBJ whole genome shotgun (WGS) entry which is preliminary data.</text>
</comment>
<protein>
    <recommendedName>
        <fullName evidence="6">Large ribosomal subunit protein uL29m</fullName>
    </recommendedName>
    <alternativeName>
        <fullName evidence="7">54S ribosomal protein L4, mitochondrial</fullName>
    </alternativeName>
</protein>
<comment type="subcellular location">
    <subcellularLocation>
        <location evidence="1">Mitochondrion</location>
    </subcellularLocation>
</comment>
<feature type="region of interest" description="Disordered" evidence="8">
    <location>
        <begin position="45"/>
        <end position="64"/>
    </location>
</feature>
<name>A0ABR0LJJ2_9PEZI</name>
<keyword evidence="5" id="KW-0687">Ribonucleoprotein</keyword>
<feature type="non-terminal residue" evidence="9">
    <location>
        <position position="180"/>
    </location>
</feature>
<evidence type="ECO:0000256" key="5">
    <source>
        <dbReference type="ARBA" id="ARBA00023274"/>
    </source>
</evidence>
<dbReference type="PANTHER" id="PTHR21183">
    <property type="entry name" value="RIBOSOMAL PROTEIN L47, MITOCHONDRIAL-RELATED"/>
    <property type="match status" value="1"/>
</dbReference>
<dbReference type="Proteomes" id="UP001357485">
    <property type="component" value="Unassembled WGS sequence"/>
</dbReference>
<reference evidence="9 10" key="1">
    <citation type="submission" date="2023-08" db="EMBL/GenBank/DDBJ databases">
        <title>Black Yeasts Isolated from many extreme environments.</title>
        <authorList>
            <person name="Coleine C."/>
            <person name="Stajich J.E."/>
            <person name="Selbmann L."/>
        </authorList>
    </citation>
    <scope>NUCLEOTIDE SEQUENCE [LARGE SCALE GENOMIC DNA]</scope>
    <source>
        <strain evidence="9 10">CCFEE 536</strain>
    </source>
</reference>
<evidence type="ECO:0000313" key="10">
    <source>
        <dbReference type="Proteomes" id="UP001357485"/>
    </source>
</evidence>
<keyword evidence="10" id="KW-1185">Reference proteome</keyword>
<keyword evidence="3 9" id="KW-0689">Ribosomal protein</keyword>
<dbReference type="InterPro" id="IPR010729">
    <property type="entry name" value="Ribosomal_uL29_mit"/>
</dbReference>
<dbReference type="GO" id="GO:0005840">
    <property type="term" value="C:ribosome"/>
    <property type="evidence" value="ECO:0007669"/>
    <property type="project" value="UniProtKB-KW"/>
</dbReference>
<dbReference type="EMBL" id="JAVRRA010018996">
    <property type="protein sequence ID" value="KAK5186609.1"/>
    <property type="molecule type" value="Genomic_DNA"/>
</dbReference>
<evidence type="ECO:0000256" key="1">
    <source>
        <dbReference type="ARBA" id="ARBA00004173"/>
    </source>
</evidence>
<evidence type="ECO:0000256" key="2">
    <source>
        <dbReference type="ARBA" id="ARBA00009254"/>
    </source>
</evidence>
<organism evidence="9 10">
    <name type="scientific">Cryomyces antarcticus</name>
    <dbReference type="NCBI Taxonomy" id="329879"/>
    <lineage>
        <taxon>Eukaryota</taxon>
        <taxon>Fungi</taxon>
        <taxon>Dikarya</taxon>
        <taxon>Ascomycota</taxon>
        <taxon>Pezizomycotina</taxon>
        <taxon>Dothideomycetes</taxon>
        <taxon>Dothideomycetes incertae sedis</taxon>
        <taxon>Cryomyces</taxon>
    </lineage>
</organism>
<keyword evidence="4" id="KW-0496">Mitochondrion</keyword>
<evidence type="ECO:0000313" key="9">
    <source>
        <dbReference type="EMBL" id="KAK5186609.1"/>
    </source>
</evidence>
<proteinExistence type="inferred from homology"/>
<evidence type="ECO:0000256" key="3">
    <source>
        <dbReference type="ARBA" id="ARBA00022980"/>
    </source>
</evidence>
<dbReference type="Pfam" id="PF06984">
    <property type="entry name" value="MRP-L47"/>
    <property type="match status" value="1"/>
</dbReference>